<evidence type="ECO:0000313" key="4">
    <source>
        <dbReference type="Proteomes" id="UP000199110"/>
    </source>
</evidence>
<gene>
    <name evidence="3" type="ORF">SAMN04488095_3435</name>
</gene>
<feature type="region of interest" description="Disordered" evidence="1">
    <location>
        <begin position="296"/>
        <end position="339"/>
    </location>
</feature>
<evidence type="ECO:0000313" key="3">
    <source>
        <dbReference type="EMBL" id="SFJ70060.1"/>
    </source>
</evidence>
<keyword evidence="4" id="KW-1185">Reference proteome</keyword>
<dbReference type="STRING" id="390807.SAMN04488095_3435"/>
<organism evidence="3 4">
    <name type="scientific">Jannaschia pohangensis</name>
    <dbReference type="NCBI Taxonomy" id="390807"/>
    <lineage>
        <taxon>Bacteria</taxon>
        <taxon>Pseudomonadati</taxon>
        <taxon>Pseudomonadota</taxon>
        <taxon>Alphaproteobacteria</taxon>
        <taxon>Rhodobacterales</taxon>
        <taxon>Roseobacteraceae</taxon>
        <taxon>Jannaschia</taxon>
    </lineage>
</organism>
<reference evidence="3 4" key="1">
    <citation type="submission" date="2016-10" db="EMBL/GenBank/DDBJ databases">
        <authorList>
            <person name="de Groot N.N."/>
        </authorList>
    </citation>
    <scope>NUCLEOTIDE SEQUENCE [LARGE SCALE GENOMIC DNA]</scope>
    <source>
        <strain evidence="3 4">DSM 19073</strain>
    </source>
</reference>
<name>A0A1I3THG2_9RHOB</name>
<sequence length="339" mass="36510">MTDRTTDEIEREIEAERGALARSLDELQGHFSPEAIIDTASGYLRDHGGEVAENLMRQAKQNPMAVALAGAGIAWLIAGPVKARDTSEDMASRHRPLAPKPAFDPVGQETVSGFRHAEPRMASFDDRIAALEPEEDDTNLWQNVKNQARDTGAQLKGAWTDMTHTSSHSESLRDRLAHGTEHLSDIARDRVIAARAAAYDAQQKMSERAGDYAAAGRDAFISQPLVGGLLALGVGAMIGAMLPRTRKEDAYLGAHRDRAVAEAERIFQEESAKLRAVAEAAAGEAKAVAAETLRSVKEGTPSADEAMQRTEASLKSATDRVKDAAKAEADRQKVGSSFN</sequence>
<dbReference type="AlphaFoldDB" id="A0A1I3THG2"/>
<accession>A0A1I3THG2</accession>
<keyword evidence="2" id="KW-1133">Transmembrane helix</keyword>
<dbReference type="EMBL" id="FORA01000005">
    <property type="protein sequence ID" value="SFJ70060.1"/>
    <property type="molecule type" value="Genomic_DNA"/>
</dbReference>
<feature type="compositionally biased region" description="Basic and acidic residues" evidence="1">
    <location>
        <begin position="317"/>
        <end position="333"/>
    </location>
</feature>
<dbReference type="OrthoDB" id="7471221at2"/>
<keyword evidence="2" id="KW-0812">Transmembrane</keyword>
<dbReference type="InterPro" id="IPR022062">
    <property type="entry name" value="DUF3618"/>
</dbReference>
<proteinExistence type="predicted"/>
<keyword evidence="2" id="KW-0472">Membrane</keyword>
<dbReference type="Pfam" id="PF12277">
    <property type="entry name" value="DUF3618"/>
    <property type="match status" value="1"/>
</dbReference>
<evidence type="ECO:0008006" key="5">
    <source>
        <dbReference type="Google" id="ProtNLM"/>
    </source>
</evidence>
<evidence type="ECO:0000256" key="1">
    <source>
        <dbReference type="SAM" id="MobiDB-lite"/>
    </source>
</evidence>
<evidence type="ECO:0000256" key="2">
    <source>
        <dbReference type="SAM" id="Phobius"/>
    </source>
</evidence>
<dbReference type="Proteomes" id="UP000199110">
    <property type="component" value="Unassembled WGS sequence"/>
</dbReference>
<feature type="transmembrane region" description="Helical" evidence="2">
    <location>
        <begin position="225"/>
        <end position="242"/>
    </location>
</feature>
<protein>
    <recommendedName>
        <fullName evidence="5">Membrane-anchored ribosome-binding protein, inhibits growth in stationary phase, ElaB/YqjD/DUF883 family</fullName>
    </recommendedName>
</protein>
<dbReference type="RefSeq" id="WP_092783775.1">
    <property type="nucleotide sequence ID" value="NZ_FORA01000005.1"/>
</dbReference>